<feature type="region of interest" description="Disordered" evidence="1">
    <location>
        <begin position="1"/>
        <end position="60"/>
    </location>
</feature>
<dbReference type="AlphaFoldDB" id="A0A8S9QFS6"/>
<evidence type="ECO:0000256" key="1">
    <source>
        <dbReference type="SAM" id="MobiDB-lite"/>
    </source>
</evidence>
<reference evidence="2" key="1">
    <citation type="submission" date="2019-12" db="EMBL/GenBank/DDBJ databases">
        <title>Genome sequencing and annotation of Brassica cretica.</title>
        <authorList>
            <person name="Studholme D.J."/>
            <person name="Sarris P."/>
        </authorList>
    </citation>
    <scope>NUCLEOTIDE SEQUENCE</scope>
    <source>
        <strain evidence="2">PFS-109/04</strain>
        <tissue evidence="2">Leaf</tissue>
    </source>
</reference>
<evidence type="ECO:0000313" key="3">
    <source>
        <dbReference type="Proteomes" id="UP000712600"/>
    </source>
</evidence>
<feature type="compositionally biased region" description="Polar residues" evidence="1">
    <location>
        <begin position="19"/>
        <end position="59"/>
    </location>
</feature>
<accession>A0A8S9QFS6</accession>
<gene>
    <name evidence="2" type="ORF">F2Q69_00021587</name>
</gene>
<name>A0A8S9QFS6_BRACR</name>
<organism evidence="2 3">
    <name type="scientific">Brassica cretica</name>
    <name type="common">Mustard</name>
    <dbReference type="NCBI Taxonomy" id="69181"/>
    <lineage>
        <taxon>Eukaryota</taxon>
        <taxon>Viridiplantae</taxon>
        <taxon>Streptophyta</taxon>
        <taxon>Embryophyta</taxon>
        <taxon>Tracheophyta</taxon>
        <taxon>Spermatophyta</taxon>
        <taxon>Magnoliopsida</taxon>
        <taxon>eudicotyledons</taxon>
        <taxon>Gunneridae</taxon>
        <taxon>Pentapetalae</taxon>
        <taxon>rosids</taxon>
        <taxon>malvids</taxon>
        <taxon>Brassicales</taxon>
        <taxon>Brassicaceae</taxon>
        <taxon>Brassiceae</taxon>
        <taxon>Brassica</taxon>
    </lineage>
</organism>
<proteinExistence type="predicted"/>
<protein>
    <submittedName>
        <fullName evidence="2">Uncharacterized protein</fullName>
    </submittedName>
</protein>
<dbReference type="EMBL" id="QGKX02001290">
    <property type="protein sequence ID" value="KAF3538572.1"/>
    <property type="molecule type" value="Genomic_DNA"/>
</dbReference>
<dbReference type="Proteomes" id="UP000712600">
    <property type="component" value="Unassembled WGS sequence"/>
</dbReference>
<sequence length="124" mass="13887">MIFSEDPAHLERTIRKGQRSTSLDAAALTSTDSRTNPSTDTQPSSATDIPRPTSINLTPFTLIDPRSRNMVATVILRHDENGDLYDLDGHLRNATDDDFWQLVKHEKLGKEDFEVESSMSFGSH</sequence>
<comment type="caution">
    <text evidence="2">The sequence shown here is derived from an EMBL/GenBank/DDBJ whole genome shotgun (WGS) entry which is preliminary data.</text>
</comment>
<evidence type="ECO:0000313" key="2">
    <source>
        <dbReference type="EMBL" id="KAF3538572.1"/>
    </source>
</evidence>
<feature type="compositionally biased region" description="Basic and acidic residues" evidence="1">
    <location>
        <begin position="1"/>
        <end position="14"/>
    </location>
</feature>